<dbReference type="AlphaFoldDB" id="A0A1V6NYM7"/>
<organism evidence="6 7">
    <name type="scientific">Penicillium polonicum</name>
    <dbReference type="NCBI Taxonomy" id="60169"/>
    <lineage>
        <taxon>Eukaryota</taxon>
        <taxon>Fungi</taxon>
        <taxon>Dikarya</taxon>
        <taxon>Ascomycota</taxon>
        <taxon>Pezizomycotina</taxon>
        <taxon>Eurotiomycetes</taxon>
        <taxon>Eurotiomycetidae</taxon>
        <taxon>Eurotiales</taxon>
        <taxon>Aspergillaceae</taxon>
        <taxon>Penicillium</taxon>
    </lineage>
</organism>
<keyword evidence="3" id="KW-0862">Zinc</keyword>
<evidence type="ECO:0000259" key="5">
    <source>
        <dbReference type="PROSITE" id="PS50865"/>
    </source>
</evidence>
<keyword evidence="2 4" id="KW-0863">Zinc-finger</keyword>
<feature type="domain" description="MYND-type" evidence="5">
    <location>
        <begin position="630"/>
        <end position="665"/>
    </location>
</feature>
<dbReference type="Proteomes" id="UP000191408">
    <property type="component" value="Unassembled WGS sequence"/>
</dbReference>
<evidence type="ECO:0000313" key="6">
    <source>
        <dbReference type="EMBL" id="OQD69835.1"/>
    </source>
</evidence>
<evidence type="ECO:0000256" key="4">
    <source>
        <dbReference type="PROSITE-ProRule" id="PRU00134"/>
    </source>
</evidence>
<comment type="caution">
    <text evidence="6">The sequence shown here is derived from an EMBL/GenBank/DDBJ whole genome shotgun (WGS) entry which is preliminary data.</text>
</comment>
<dbReference type="InterPro" id="IPR002893">
    <property type="entry name" value="Znf_MYND"/>
</dbReference>
<dbReference type="OrthoDB" id="6612291at2759"/>
<dbReference type="EMBL" id="MDYM01000002">
    <property type="protein sequence ID" value="OQD69835.1"/>
    <property type="molecule type" value="Genomic_DNA"/>
</dbReference>
<evidence type="ECO:0000256" key="2">
    <source>
        <dbReference type="ARBA" id="ARBA00022771"/>
    </source>
</evidence>
<evidence type="ECO:0000256" key="3">
    <source>
        <dbReference type="ARBA" id="ARBA00022833"/>
    </source>
</evidence>
<gene>
    <name evidence="6" type="ORF">PENPOL_c002G04921</name>
</gene>
<dbReference type="SUPFAM" id="SSF144232">
    <property type="entry name" value="HIT/MYND zinc finger-like"/>
    <property type="match status" value="1"/>
</dbReference>
<dbReference type="PROSITE" id="PS50865">
    <property type="entry name" value="ZF_MYND_2"/>
    <property type="match status" value="1"/>
</dbReference>
<proteinExistence type="predicted"/>
<protein>
    <recommendedName>
        <fullName evidence="5">MYND-type domain-containing protein</fullName>
    </recommendedName>
</protein>
<dbReference type="InterPro" id="IPR027796">
    <property type="entry name" value="OTT_1508_deam-like"/>
</dbReference>
<dbReference type="STRING" id="60169.A0A1V6NYM7"/>
<sequence>MSMHQNLEDAICLLALISDRPPGLEESTQQTELSGIDRELESYPNDEEFDDPEDPTVLGADPEHEQYRIQLKNQFLDRLAETLARFKTDAQAKTSNNAKHVSAAMMVCYEGRVRIFCAKNEGLEQEDEDFLARWKLLMESIARKEYASDEDTSAMFNLVADYQWPRITTYLESLKRVFRPNTDPGLAKSTPKLSLLEERVLAIPSLQSREWEDDNEFLFTMPLDYSTRANRPTPADELTNLKSNTTCTGETVHEIQGSVSKLFGNIRRLCQADTIPEDEASILKGVMNQMFDPWREPRARFTLKGALRRQFTGQKQRDTLLFLARVCYAAYIYVEIAKVSRYFRSIEIVSVPHSRNQGRHEVQSWDKKTRLHKPGDEHATILHVIKTLGLNFHPSWKGYLAKNAARFTRLRKSKRDKRFHHAETQLLAHFEYSMSTDDKDQSHKYIGCSKRCCWLCYILVSAHEHFEVRGTHETLLYRWDVPMRSPTEKGGSSAQPNLAMDRLLMQLKVSLESLLNSPQRKHRNLRAQSSHALSSTGAIWQRKPEYHNASYRGFQHLMMMPTAFNNALLIVPIHNKPGYALVSGARFDHGPMEMTLTEAERLKDQDIRSMFELESPNGMPLRGVSLSRKCKSCGQLCGFRCSACRMNYCSRKCQSKDWFRHVFVCCVKNRPNDVDYLKVFTKQWLAEKNDLVSRAHLLTALFRDDDLCKTFGFNVCVREIDVVNLLCLYNNLTCRFSSKRLQQFVEHHTLGGFIEYSIQCQRAQTNSQDCSCFPWFLSLYQSRSFDIPNHDGQYLYQFWAIEKLEKAFSIDYDTVLSGPEHVVWLLYKTLLREFNNLPNIGDPEWIRFGFCYCTSKTQMKLLAKAYIQLATHASLNQIATAWESDTLLDVMVAKGIAIPALVSDGIYPRQPSPETIGIYRFMSEVSHGLSGCPSCPCKNAICKFHSKDEPLLCQESEVEYGFHSVNT</sequence>
<dbReference type="Gene3D" id="6.10.140.2220">
    <property type="match status" value="1"/>
</dbReference>
<keyword evidence="7" id="KW-1185">Reference proteome</keyword>
<dbReference type="GO" id="GO:0008270">
    <property type="term" value="F:zinc ion binding"/>
    <property type="evidence" value="ECO:0007669"/>
    <property type="project" value="UniProtKB-KW"/>
</dbReference>
<evidence type="ECO:0000256" key="1">
    <source>
        <dbReference type="ARBA" id="ARBA00022723"/>
    </source>
</evidence>
<evidence type="ECO:0000313" key="7">
    <source>
        <dbReference type="Proteomes" id="UP000191408"/>
    </source>
</evidence>
<keyword evidence="1" id="KW-0479">Metal-binding</keyword>
<accession>A0A1V6NYM7</accession>
<reference evidence="7" key="1">
    <citation type="journal article" date="2017" name="Nat. Microbiol.">
        <title>Global analysis of biosynthetic gene clusters reveals vast potential of secondary metabolite production in Penicillium species.</title>
        <authorList>
            <person name="Nielsen J.C."/>
            <person name="Grijseels S."/>
            <person name="Prigent S."/>
            <person name="Ji B."/>
            <person name="Dainat J."/>
            <person name="Nielsen K.F."/>
            <person name="Frisvad J.C."/>
            <person name="Workman M."/>
            <person name="Nielsen J."/>
        </authorList>
    </citation>
    <scope>NUCLEOTIDE SEQUENCE [LARGE SCALE GENOMIC DNA]</scope>
    <source>
        <strain evidence="7">IBT 4502</strain>
    </source>
</reference>
<dbReference type="Pfam" id="PF14441">
    <property type="entry name" value="OTT_1508_deam"/>
    <property type="match status" value="1"/>
</dbReference>
<name>A0A1V6NYM7_PENPO</name>